<dbReference type="EMBL" id="AZIM01001971">
    <property type="protein sequence ID" value="ETE65170.1"/>
    <property type="molecule type" value="Genomic_DNA"/>
</dbReference>
<feature type="compositionally biased region" description="Basic and acidic residues" evidence="1">
    <location>
        <begin position="7"/>
        <end position="18"/>
    </location>
</feature>
<evidence type="ECO:0000313" key="2">
    <source>
        <dbReference type="EMBL" id="ETE65170.1"/>
    </source>
</evidence>
<gene>
    <name evidence="2" type="primary">CCP110</name>
    <name evidence="2" type="ORF">L345_09058</name>
</gene>
<feature type="non-terminal residue" evidence="2">
    <location>
        <position position="1"/>
    </location>
</feature>
<comment type="caution">
    <text evidence="2">The sequence shown here is derived from an EMBL/GenBank/DDBJ whole genome shotgun (WGS) entry which is preliminary data.</text>
</comment>
<dbReference type="GO" id="GO:0007099">
    <property type="term" value="P:centriole replication"/>
    <property type="evidence" value="ECO:0007669"/>
    <property type="project" value="InterPro"/>
</dbReference>
<dbReference type="GO" id="GO:0032053">
    <property type="term" value="P:ciliary basal body organization"/>
    <property type="evidence" value="ECO:0007669"/>
    <property type="project" value="TreeGrafter"/>
</dbReference>
<dbReference type="InterPro" id="IPR033207">
    <property type="entry name" value="CCP110"/>
</dbReference>
<organism evidence="2 3">
    <name type="scientific">Ophiophagus hannah</name>
    <name type="common">King cobra</name>
    <name type="synonym">Naja hannah</name>
    <dbReference type="NCBI Taxonomy" id="8665"/>
    <lineage>
        <taxon>Eukaryota</taxon>
        <taxon>Metazoa</taxon>
        <taxon>Chordata</taxon>
        <taxon>Craniata</taxon>
        <taxon>Vertebrata</taxon>
        <taxon>Euteleostomi</taxon>
        <taxon>Lepidosauria</taxon>
        <taxon>Squamata</taxon>
        <taxon>Bifurcata</taxon>
        <taxon>Unidentata</taxon>
        <taxon>Episquamata</taxon>
        <taxon>Toxicofera</taxon>
        <taxon>Serpentes</taxon>
        <taxon>Colubroidea</taxon>
        <taxon>Elapidae</taxon>
        <taxon>Elapinae</taxon>
        <taxon>Ophiophagus</taxon>
    </lineage>
</organism>
<feature type="region of interest" description="Disordered" evidence="1">
    <location>
        <begin position="1"/>
        <end position="20"/>
    </location>
</feature>
<proteinExistence type="predicted"/>
<dbReference type="GO" id="GO:1903723">
    <property type="term" value="P:negative regulation of centriole elongation"/>
    <property type="evidence" value="ECO:0007669"/>
    <property type="project" value="TreeGrafter"/>
</dbReference>
<dbReference type="AlphaFoldDB" id="V8NSX2"/>
<evidence type="ECO:0000256" key="1">
    <source>
        <dbReference type="SAM" id="MobiDB-lite"/>
    </source>
</evidence>
<reference evidence="2 3" key="1">
    <citation type="journal article" date="2013" name="Proc. Natl. Acad. Sci. U.S.A.">
        <title>The king cobra genome reveals dynamic gene evolution and adaptation in the snake venom system.</title>
        <authorList>
            <person name="Vonk F.J."/>
            <person name="Casewell N.R."/>
            <person name="Henkel C.V."/>
            <person name="Heimberg A.M."/>
            <person name="Jansen H.J."/>
            <person name="McCleary R.J."/>
            <person name="Kerkkamp H.M."/>
            <person name="Vos R.A."/>
            <person name="Guerreiro I."/>
            <person name="Calvete J.J."/>
            <person name="Wuster W."/>
            <person name="Woods A.E."/>
            <person name="Logan J.M."/>
            <person name="Harrison R.A."/>
            <person name="Castoe T.A."/>
            <person name="de Koning A.P."/>
            <person name="Pollock D.D."/>
            <person name="Yandell M."/>
            <person name="Calderon D."/>
            <person name="Renjifo C."/>
            <person name="Currier R.B."/>
            <person name="Salgado D."/>
            <person name="Pla D."/>
            <person name="Sanz L."/>
            <person name="Hyder A.S."/>
            <person name="Ribeiro J.M."/>
            <person name="Arntzen J.W."/>
            <person name="van den Thillart G.E."/>
            <person name="Boetzer M."/>
            <person name="Pirovano W."/>
            <person name="Dirks R.P."/>
            <person name="Spaink H.P."/>
            <person name="Duboule D."/>
            <person name="McGlinn E."/>
            <person name="Kini R.M."/>
            <person name="Richardson M.K."/>
        </authorList>
    </citation>
    <scope>NUCLEOTIDE SEQUENCE</scope>
    <source>
        <tissue evidence="2">Blood</tissue>
    </source>
</reference>
<dbReference type="GO" id="GO:0032465">
    <property type="term" value="P:regulation of cytokinesis"/>
    <property type="evidence" value="ECO:0007669"/>
    <property type="project" value="InterPro"/>
</dbReference>
<dbReference type="PANTHER" id="PTHR13594">
    <property type="entry name" value="CENTRIOLAR COILED-COIL PROTEIN OF 110 KDA"/>
    <property type="match status" value="1"/>
</dbReference>
<sequence length="231" mass="26031">MAQEIEEQARRLKEEKNATESGIPAINLGSGVALEWRKITDTNLLESVLNRVEAAHSTNLENEGFVNAGSPFYLWEQPASGKSVVVSRSISRSKMRWSQASERMSILRQDREIRKEKMLRQLVRCGRPSLTVLDKAKSPKDKVTLSTATQKSLDRKKYIKYVAETSPSAQPRSKRSYPKAAVQTREYLPEESQERSQMLRQPKKAAFPWLGSGLAIVLQRSPYVPSGNAGR</sequence>
<dbReference type="GO" id="GO:0005814">
    <property type="term" value="C:centriole"/>
    <property type="evidence" value="ECO:0007669"/>
    <property type="project" value="InterPro"/>
</dbReference>
<accession>V8NSX2</accession>
<dbReference type="OrthoDB" id="10028852at2759"/>
<feature type="region of interest" description="Disordered" evidence="1">
    <location>
        <begin position="165"/>
        <end position="199"/>
    </location>
</feature>
<dbReference type="PANTHER" id="PTHR13594:SF1">
    <property type="entry name" value="CENTRIOLAR COILED-COIL PROTEIN OF 110 KDA"/>
    <property type="match status" value="1"/>
</dbReference>
<evidence type="ECO:0000313" key="3">
    <source>
        <dbReference type="Proteomes" id="UP000018936"/>
    </source>
</evidence>
<dbReference type="Proteomes" id="UP000018936">
    <property type="component" value="Unassembled WGS sequence"/>
</dbReference>
<keyword evidence="3" id="KW-1185">Reference proteome</keyword>
<name>V8NSX2_OPHHA</name>
<protein>
    <submittedName>
        <fullName evidence="2">Centriolar coiled-coil protein</fullName>
    </submittedName>
</protein>